<dbReference type="Gene3D" id="3.80.10.10">
    <property type="entry name" value="Ribonuclease Inhibitor"/>
    <property type="match status" value="2"/>
</dbReference>
<gene>
    <name evidence="4" type="ORF">Tco025E_00768</name>
</gene>
<organism evidence="4 5">
    <name type="scientific">Trypanosoma conorhini</name>
    <dbReference type="NCBI Taxonomy" id="83891"/>
    <lineage>
        <taxon>Eukaryota</taxon>
        <taxon>Discoba</taxon>
        <taxon>Euglenozoa</taxon>
        <taxon>Kinetoplastea</taxon>
        <taxon>Metakinetoplastina</taxon>
        <taxon>Trypanosomatida</taxon>
        <taxon>Trypanosomatidae</taxon>
        <taxon>Trypanosoma</taxon>
    </lineage>
</organism>
<evidence type="ECO:0000256" key="2">
    <source>
        <dbReference type="ARBA" id="ARBA00022737"/>
    </source>
</evidence>
<accession>A0A422QAK6</accession>
<evidence type="ECO:0000256" key="3">
    <source>
        <dbReference type="SAM" id="MobiDB-lite"/>
    </source>
</evidence>
<evidence type="ECO:0000256" key="1">
    <source>
        <dbReference type="ARBA" id="ARBA00022614"/>
    </source>
</evidence>
<dbReference type="RefSeq" id="XP_029232218.1">
    <property type="nucleotide sequence ID" value="XM_029367708.1"/>
</dbReference>
<dbReference type="FunFam" id="3.80.10.10:FF:001344">
    <property type="entry name" value="Uncharacterized protein"/>
    <property type="match status" value="1"/>
</dbReference>
<dbReference type="PROSITE" id="PS51450">
    <property type="entry name" value="LRR"/>
    <property type="match status" value="2"/>
</dbReference>
<dbReference type="InterPro" id="IPR001611">
    <property type="entry name" value="Leu-rich_rpt"/>
</dbReference>
<feature type="region of interest" description="Disordered" evidence="3">
    <location>
        <begin position="565"/>
        <end position="592"/>
    </location>
</feature>
<reference evidence="4 5" key="1">
    <citation type="journal article" date="2018" name="BMC Genomics">
        <title>Genomic comparison of Trypanosoma conorhini and Trypanosoma rangeli to Trypanosoma cruzi strains of high and low virulence.</title>
        <authorList>
            <person name="Bradwell K.R."/>
            <person name="Koparde V.N."/>
            <person name="Matveyev A.V."/>
            <person name="Serrano M.G."/>
            <person name="Alves J.M."/>
            <person name="Parikh H."/>
            <person name="Huang B."/>
            <person name="Lee V."/>
            <person name="Espinosa-Alvarez O."/>
            <person name="Ortiz P.A."/>
            <person name="Costa-Martins A.G."/>
            <person name="Teixeira M.M."/>
            <person name="Buck G.A."/>
        </authorList>
    </citation>
    <scope>NUCLEOTIDE SEQUENCE [LARGE SCALE GENOMIC DNA]</scope>
    <source>
        <strain evidence="4 5">025E</strain>
    </source>
</reference>
<feature type="region of interest" description="Disordered" evidence="3">
    <location>
        <begin position="412"/>
        <end position="432"/>
    </location>
</feature>
<dbReference type="AlphaFoldDB" id="A0A422QAK6"/>
<comment type="caution">
    <text evidence="4">The sequence shown here is derived from an EMBL/GenBank/DDBJ whole genome shotgun (WGS) entry which is preliminary data.</text>
</comment>
<evidence type="ECO:0000313" key="5">
    <source>
        <dbReference type="Proteomes" id="UP000284403"/>
    </source>
</evidence>
<evidence type="ECO:0008006" key="6">
    <source>
        <dbReference type="Google" id="ProtNLM"/>
    </source>
</evidence>
<feature type="region of interest" description="Disordered" evidence="3">
    <location>
        <begin position="1"/>
        <end position="101"/>
    </location>
</feature>
<dbReference type="EMBL" id="MKKU01000020">
    <property type="protein sequence ID" value="RNF27012.1"/>
    <property type="molecule type" value="Genomic_DNA"/>
</dbReference>
<evidence type="ECO:0000313" key="4">
    <source>
        <dbReference type="EMBL" id="RNF27012.1"/>
    </source>
</evidence>
<proteinExistence type="predicted"/>
<protein>
    <recommendedName>
        <fullName evidence="6">Leucine-rich repeat protein (LRRP)</fullName>
    </recommendedName>
</protein>
<dbReference type="PANTHER" id="PTHR15454">
    <property type="entry name" value="NISCHARIN RELATED"/>
    <property type="match status" value="1"/>
</dbReference>
<feature type="region of interest" description="Disordered" evidence="3">
    <location>
        <begin position="498"/>
        <end position="549"/>
    </location>
</feature>
<dbReference type="PANTHER" id="PTHR15454:SF70">
    <property type="entry name" value="LEUCINE-RICH REPEAT PROTEIN (LRRP)"/>
    <property type="match status" value="1"/>
</dbReference>
<keyword evidence="2" id="KW-0677">Repeat</keyword>
<name>A0A422QAK6_9TRYP</name>
<dbReference type="OrthoDB" id="266138at2759"/>
<dbReference type="GO" id="GO:0005737">
    <property type="term" value="C:cytoplasm"/>
    <property type="evidence" value="ECO:0007669"/>
    <property type="project" value="TreeGrafter"/>
</dbReference>
<dbReference type="Proteomes" id="UP000284403">
    <property type="component" value="Unassembled WGS sequence"/>
</dbReference>
<sequence>SAALLRGSRGGVARGERLLGPPRRGGVAGWTRRRCRGAAPRSFREAAARASLRPPPRRGRAGPPAQPLGRGRGGGRTCGAAPATPGGGERAAREEEEEVRFRGADGGEPLDVAANLSPLLRVVLDLSNAVPTGRLRALYGCDDIWDVVASVGEAAPKAVPSDQPLPLSPGVAPAGSFRSLTVLCIRQNSLESLKILPPSLLRLDVSDNELRDLTGVEQCRMLTLLNARRNRLRTMLGLEQNPALSHLFLGHNNIIFVEGIAHLLLLETLDLAQNRLKTQASIRALSLTKGLRHLMLRGNPVVERIQRSYRPLLRNLCPSLLSIDGERLTFSRLAAKAQREGNRLRLPYAAGDSVGGVNISITSADDGEAAEVSQCASYMHLLTRGAAVVAGSGYVDAERAARTAKALKAQAAAGARKGRQQSRPAYRAGGEPLRQELLKHLAQESRKYLESLLEERLSSMQVSQVADSLTAVVERGGGDHAQESLLHDTSAQHEIAGWEGDQPCVSGGRNRQAPEEAQDGIPVNLSSEGRDEKHRAFSRGNQVPGVHRDATLDHGDWLRLRGRQGTRHAPFGDTPHRALPGPNAPETPDTPDKRCVESVVLVSPIRKDEEACHAASVNAMEILRDVDMLDPRFSADGNVATEPGAIPRFVPSHLRRPMLLSPSTDSSPIKAHRVYSAPKSRKGSKPFTATSPAQSRSIKVANETIILSPPPPLTTPCSLHPKARGSVVKKWVVELCQDTDAVQEALQTLVSLLDSQGWSNPAIAGRPSPVPAQLLAERKRCVEILTESGMLLDIEVPLDVVEQYCLTPDELRYSSDDECSEEGDSAVDSPVTAEGCNTCREKREILRCIRLIGDGKTCLRYLVLLIEEGREEELQRYLSELRLLIPM</sequence>
<keyword evidence="1" id="KW-0433">Leucine-rich repeat</keyword>
<feature type="region of interest" description="Disordered" evidence="3">
    <location>
        <begin position="660"/>
        <end position="695"/>
    </location>
</feature>
<feature type="non-terminal residue" evidence="4">
    <location>
        <position position="1"/>
    </location>
</feature>
<dbReference type="SUPFAM" id="SSF52075">
    <property type="entry name" value="Outer arm dynein light chain 1"/>
    <property type="match status" value="1"/>
</dbReference>
<dbReference type="GeneID" id="40314379"/>
<dbReference type="InterPro" id="IPR032675">
    <property type="entry name" value="LRR_dom_sf"/>
</dbReference>
<keyword evidence="5" id="KW-1185">Reference proteome</keyword>